<dbReference type="InterPro" id="IPR036908">
    <property type="entry name" value="RlpA-like_sf"/>
</dbReference>
<dbReference type="PANTHER" id="PTHR31836:SF28">
    <property type="entry name" value="SRCR DOMAIN-CONTAINING PROTEIN-RELATED"/>
    <property type="match status" value="1"/>
</dbReference>
<keyword evidence="4" id="KW-1185">Reference proteome</keyword>
<dbReference type="Gene3D" id="2.40.40.10">
    <property type="entry name" value="RlpA-like domain"/>
    <property type="match status" value="1"/>
</dbReference>
<organism evidence="3 4">
    <name type="scientific">Postia placenta MAD-698-R-SB12</name>
    <dbReference type="NCBI Taxonomy" id="670580"/>
    <lineage>
        <taxon>Eukaryota</taxon>
        <taxon>Fungi</taxon>
        <taxon>Dikarya</taxon>
        <taxon>Basidiomycota</taxon>
        <taxon>Agaricomycotina</taxon>
        <taxon>Agaricomycetes</taxon>
        <taxon>Polyporales</taxon>
        <taxon>Adustoporiaceae</taxon>
        <taxon>Rhodonia</taxon>
    </lineage>
</organism>
<evidence type="ECO:0008006" key="5">
    <source>
        <dbReference type="Google" id="ProtNLM"/>
    </source>
</evidence>
<dbReference type="AlphaFoldDB" id="A0A1X6MKP1"/>
<feature type="chain" id="PRO_5010889679" description="RlpA-like protein double-psi beta-barrel domain-containing protein" evidence="2">
    <location>
        <begin position="21"/>
        <end position="131"/>
    </location>
</feature>
<gene>
    <name evidence="3" type="ORF">POSPLADRAFT_1157852</name>
</gene>
<dbReference type="RefSeq" id="XP_024333754.1">
    <property type="nucleotide sequence ID" value="XM_024487246.1"/>
</dbReference>
<evidence type="ECO:0000256" key="2">
    <source>
        <dbReference type="SAM" id="SignalP"/>
    </source>
</evidence>
<dbReference type="EMBL" id="KZ110610">
    <property type="protein sequence ID" value="OSX56960.1"/>
    <property type="molecule type" value="Genomic_DNA"/>
</dbReference>
<sequence length="131" mass="13849">MARLAFTAAALAGFVVAAFASPVVNNLGMKKRDYSGQATFYYPDGGDGACGSSIQNSQYALALSSDIYNGGQYCYDYVTITNTDTGTTQTAQVLDECPGCGEYDIDLTIGLFEALGGTVDEGVFPVEWSFN</sequence>
<evidence type="ECO:0000256" key="1">
    <source>
        <dbReference type="ARBA" id="ARBA00022729"/>
    </source>
</evidence>
<keyword evidence="1 2" id="KW-0732">Signal</keyword>
<accession>A0A1X6MKP1</accession>
<evidence type="ECO:0000313" key="4">
    <source>
        <dbReference type="Proteomes" id="UP000194127"/>
    </source>
</evidence>
<reference evidence="3 4" key="1">
    <citation type="submission" date="2017-04" db="EMBL/GenBank/DDBJ databases">
        <title>Genome Sequence of the Model Brown-Rot Fungus Postia placenta SB12.</title>
        <authorList>
            <consortium name="DOE Joint Genome Institute"/>
            <person name="Gaskell J."/>
            <person name="Kersten P."/>
            <person name="Larrondo L.F."/>
            <person name="Canessa P."/>
            <person name="Martinez D."/>
            <person name="Hibbett D."/>
            <person name="Schmoll M."/>
            <person name="Kubicek C.P."/>
            <person name="Martinez A.T."/>
            <person name="Yadav J."/>
            <person name="Master E."/>
            <person name="Magnuson J.K."/>
            <person name="James T."/>
            <person name="Yaver D."/>
            <person name="Berka R."/>
            <person name="Labutti K."/>
            <person name="Lipzen A."/>
            <person name="Aerts A."/>
            <person name="Barry K."/>
            <person name="Henrissat B."/>
            <person name="Blanchette R."/>
            <person name="Grigoriev I."/>
            <person name="Cullen D."/>
        </authorList>
    </citation>
    <scope>NUCLEOTIDE SEQUENCE [LARGE SCALE GENOMIC DNA]</scope>
    <source>
        <strain evidence="3 4">MAD-698-R-SB12</strain>
    </source>
</reference>
<protein>
    <recommendedName>
        <fullName evidence="5">RlpA-like protein double-psi beta-barrel domain-containing protein</fullName>
    </recommendedName>
</protein>
<evidence type="ECO:0000313" key="3">
    <source>
        <dbReference type="EMBL" id="OSX56960.1"/>
    </source>
</evidence>
<dbReference type="CDD" id="cd22191">
    <property type="entry name" value="DPBB_RlpA_EXP_N-like"/>
    <property type="match status" value="1"/>
</dbReference>
<dbReference type="GeneID" id="36332195"/>
<dbReference type="OrthoDB" id="623670at2759"/>
<dbReference type="InterPro" id="IPR051477">
    <property type="entry name" value="Expansin_CellWall"/>
</dbReference>
<dbReference type="PANTHER" id="PTHR31836">
    <property type="match status" value="1"/>
</dbReference>
<dbReference type="STRING" id="670580.A0A1X6MKP1"/>
<name>A0A1X6MKP1_9APHY</name>
<dbReference type="SUPFAM" id="SSF50685">
    <property type="entry name" value="Barwin-like endoglucanases"/>
    <property type="match status" value="1"/>
</dbReference>
<feature type="signal peptide" evidence="2">
    <location>
        <begin position="1"/>
        <end position="20"/>
    </location>
</feature>
<proteinExistence type="predicted"/>
<dbReference type="Proteomes" id="UP000194127">
    <property type="component" value="Unassembled WGS sequence"/>
</dbReference>